<dbReference type="CDD" id="cd00304">
    <property type="entry name" value="RT_like"/>
    <property type="match status" value="1"/>
</dbReference>
<comment type="caution">
    <text evidence="2">The sequence shown here is derived from an EMBL/GenBank/DDBJ whole genome shotgun (WGS) entry which is preliminary data.</text>
</comment>
<dbReference type="SUPFAM" id="SSF56672">
    <property type="entry name" value="DNA/RNA polymerases"/>
    <property type="match status" value="1"/>
</dbReference>
<feature type="domain" description="Reverse transcriptase" evidence="1">
    <location>
        <begin position="1"/>
        <end position="163"/>
    </location>
</feature>
<dbReference type="InterPro" id="IPR058912">
    <property type="entry name" value="HTH_animal"/>
</dbReference>
<dbReference type="Proteomes" id="UP001329430">
    <property type="component" value="Chromosome 3"/>
</dbReference>
<reference evidence="2 3" key="1">
    <citation type="journal article" date="2024" name="Insects">
        <title>An Improved Chromosome-Level Genome Assembly of the Firefly Pyrocoelia pectoralis.</title>
        <authorList>
            <person name="Fu X."/>
            <person name="Meyer-Rochow V.B."/>
            <person name="Ballantyne L."/>
            <person name="Zhu X."/>
        </authorList>
    </citation>
    <scope>NUCLEOTIDE SEQUENCE [LARGE SCALE GENOMIC DNA]</scope>
    <source>
        <strain evidence="2">XCY_ONT2</strain>
    </source>
</reference>
<dbReference type="Pfam" id="PF26215">
    <property type="entry name" value="HTH_animal"/>
    <property type="match status" value="1"/>
</dbReference>
<accession>A0AAN7ZJ29</accession>
<evidence type="ECO:0000313" key="2">
    <source>
        <dbReference type="EMBL" id="KAK5645737.1"/>
    </source>
</evidence>
<protein>
    <recommendedName>
        <fullName evidence="1">Reverse transcriptase domain-containing protein</fullName>
    </recommendedName>
</protein>
<proteinExistence type="predicted"/>
<evidence type="ECO:0000313" key="3">
    <source>
        <dbReference type="Proteomes" id="UP001329430"/>
    </source>
</evidence>
<dbReference type="Pfam" id="PF00078">
    <property type="entry name" value="RVT_1"/>
    <property type="match status" value="1"/>
</dbReference>
<dbReference type="AlphaFoldDB" id="A0AAN7ZJ29"/>
<dbReference type="PANTHER" id="PTHR21301">
    <property type="entry name" value="REVERSE TRANSCRIPTASE"/>
    <property type="match status" value="1"/>
</dbReference>
<dbReference type="InterPro" id="IPR035901">
    <property type="entry name" value="GIY-YIG_endonuc_sf"/>
</dbReference>
<organism evidence="2 3">
    <name type="scientific">Pyrocoelia pectoralis</name>
    <dbReference type="NCBI Taxonomy" id="417401"/>
    <lineage>
        <taxon>Eukaryota</taxon>
        <taxon>Metazoa</taxon>
        <taxon>Ecdysozoa</taxon>
        <taxon>Arthropoda</taxon>
        <taxon>Hexapoda</taxon>
        <taxon>Insecta</taxon>
        <taxon>Pterygota</taxon>
        <taxon>Neoptera</taxon>
        <taxon>Endopterygota</taxon>
        <taxon>Coleoptera</taxon>
        <taxon>Polyphaga</taxon>
        <taxon>Elateriformia</taxon>
        <taxon>Elateroidea</taxon>
        <taxon>Lampyridae</taxon>
        <taxon>Lampyrinae</taxon>
        <taxon>Pyrocoelia</taxon>
    </lineage>
</organism>
<dbReference type="PROSITE" id="PS50878">
    <property type="entry name" value="RT_POL"/>
    <property type="match status" value="1"/>
</dbReference>
<dbReference type="InterPro" id="IPR000477">
    <property type="entry name" value="RT_dom"/>
</dbReference>
<dbReference type="PANTHER" id="PTHR21301:SF10">
    <property type="entry name" value="REVERSE TRANSCRIPTASE DOMAIN-CONTAINING PROTEIN"/>
    <property type="match status" value="1"/>
</dbReference>
<dbReference type="InterPro" id="IPR043502">
    <property type="entry name" value="DNA/RNA_pol_sf"/>
</dbReference>
<keyword evidence="3" id="KW-1185">Reference proteome</keyword>
<dbReference type="Gene3D" id="3.40.1440.10">
    <property type="entry name" value="GIY-YIG endonuclease"/>
    <property type="match status" value="1"/>
</dbReference>
<dbReference type="EMBL" id="JAVRBK010000003">
    <property type="protein sequence ID" value="KAK5645737.1"/>
    <property type="molecule type" value="Genomic_DNA"/>
</dbReference>
<name>A0AAN7ZJ29_9COLE</name>
<dbReference type="GO" id="GO:0071897">
    <property type="term" value="P:DNA biosynthetic process"/>
    <property type="evidence" value="ECO:0007669"/>
    <property type="project" value="UniProtKB-ARBA"/>
</dbReference>
<sequence length="411" mass="47714">MVSFDVENLFPSIPPKECIQLVANHLTHSDLSDPQVSCILSLLNITIQQNFFKFQGDHYSQDIGLAMGSNLSPLLAEIFMNNLEMEFISKHQFYKDHVIFWARYVDDIICLHSALDSDIHNFLNHLNKIHPNIKFTIEKESNHQIPFLDLLLHRSQSTIDYSIYRKPTTTDNVIPNDSEHPVSHKVAGFYSLLHRLHKIPMSLHHFNKEFNTIKQIAINNGFPVRLVDKLSQKNKNSLNPTLLIPIKPVETIKIYKSLPFYPKISYSIQHIFKTHNIHISFSSEHSLHSSIVRNKDKLDRLEYSGVYQLNCHTCPSFYIGQTGRPFSTRFLEHHKYIKCNNLDRKSAMAEHILTSGHDFDHKRDFNILHKCNKGPLLNTLEILEINRHKNNPALLNEIVDFQPYSISLHCI</sequence>
<evidence type="ECO:0000259" key="1">
    <source>
        <dbReference type="PROSITE" id="PS50878"/>
    </source>
</evidence>
<gene>
    <name evidence="2" type="ORF">RI129_004201</name>
</gene>